<accession>A0AB34IFI6</accession>
<evidence type="ECO:0000256" key="1">
    <source>
        <dbReference type="SAM" id="MobiDB-lite"/>
    </source>
</evidence>
<dbReference type="EMBL" id="JBGBPQ010000029">
    <property type="protein sequence ID" value="KAL1496314.1"/>
    <property type="molecule type" value="Genomic_DNA"/>
</dbReference>
<feature type="region of interest" description="Disordered" evidence="1">
    <location>
        <begin position="44"/>
        <end position="70"/>
    </location>
</feature>
<sequence length="223" mass="24880">MYACPGGRRVGREQEAGNELATSSSKITDVVKVLKEAHTSSSLASGTLYGDTRWSDDEGDESDNEAEEIGSDAAALDEAKRVFKAWRKYSVDWLDMFPALRKQKEATQTLDQPLDLTEDLMRVDVGKLYNEITRQDQGRRVYGYIPLMASCSSGQLGALSAESYCERVLSCSNNVLTEGNTLLKDEELEMIVVLRMNCEFMQFMRQHYGAQAKQAFGQSLTSD</sequence>
<feature type="compositionally biased region" description="Acidic residues" evidence="1">
    <location>
        <begin position="57"/>
        <end position="70"/>
    </location>
</feature>
<organism evidence="2 3">
    <name type="scientific">Prymnesium parvum</name>
    <name type="common">Toxic golden alga</name>
    <dbReference type="NCBI Taxonomy" id="97485"/>
    <lineage>
        <taxon>Eukaryota</taxon>
        <taxon>Haptista</taxon>
        <taxon>Haptophyta</taxon>
        <taxon>Prymnesiophyceae</taxon>
        <taxon>Prymnesiales</taxon>
        <taxon>Prymnesiaceae</taxon>
        <taxon>Prymnesium</taxon>
    </lineage>
</organism>
<comment type="caution">
    <text evidence="2">The sequence shown here is derived from an EMBL/GenBank/DDBJ whole genome shotgun (WGS) entry which is preliminary data.</text>
</comment>
<name>A0AB34IFI6_PRYPA</name>
<feature type="region of interest" description="Disordered" evidence="1">
    <location>
        <begin position="1"/>
        <end position="23"/>
    </location>
</feature>
<evidence type="ECO:0000313" key="3">
    <source>
        <dbReference type="Proteomes" id="UP001515480"/>
    </source>
</evidence>
<reference evidence="2 3" key="1">
    <citation type="journal article" date="2024" name="Science">
        <title>Giant polyketide synthase enzymes in the biosynthesis of giant marine polyether toxins.</title>
        <authorList>
            <person name="Fallon T.R."/>
            <person name="Shende V.V."/>
            <person name="Wierzbicki I.H."/>
            <person name="Pendleton A.L."/>
            <person name="Watervoot N.F."/>
            <person name="Auber R.P."/>
            <person name="Gonzalez D.J."/>
            <person name="Wisecaver J.H."/>
            <person name="Moore B.S."/>
        </authorList>
    </citation>
    <scope>NUCLEOTIDE SEQUENCE [LARGE SCALE GENOMIC DNA]</scope>
    <source>
        <strain evidence="2 3">12B1</strain>
    </source>
</reference>
<dbReference type="Proteomes" id="UP001515480">
    <property type="component" value="Unassembled WGS sequence"/>
</dbReference>
<gene>
    <name evidence="2" type="ORF">AB1Y20_016272</name>
</gene>
<keyword evidence="3" id="KW-1185">Reference proteome</keyword>
<protein>
    <submittedName>
        <fullName evidence="2">Uncharacterized protein</fullName>
    </submittedName>
</protein>
<evidence type="ECO:0000313" key="2">
    <source>
        <dbReference type="EMBL" id="KAL1496314.1"/>
    </source>
</evidence>
<dbReference type="AlphaFoldDB" id="A0AB34IFI6"/>
<proteinExistence type="predicted"/>